<dbReference type="RefSeq" id="WP_013259700.1">
    <property type="nucleotide sequence ID" value="NC_014365.1"/>
</dbReference>
<dbReference type="InterPro" id="IPR000073">
    <property type="entry name" value="AB_hydrolase_1"/>
</dbReference>
<dbReference type="AlphaFoldDB" id="E1QKQ3"/>
<dbReference type="PANTHER" id="PTHR10992:SF1086">
    <property type="entry name" value="AB HYDROLASE-1 DOMAIN-CONTAINING PROTEIN"/>
    <property type="match status" value="1"/>
</dbReference>
<gene>
    <name evidence="2" type="ordered locus">Deba_2909</name>
</gene>
<dbReference type="InterPro" id="IPR029058">
    <property type="entry name" value="AB_hydrolase_fold"/>
</dbReference>
<dbReference type="Proteomes" id="UP000009047">
    <property type="component" value="Chromosome"/>
</dbReference>
<dbReference type="GO" id="GO:0080032">
    <property type="term" value="F:methyl jasmonate esterase activity"/>
    <property type="evidence" value="ECO:0007669"/>
    <property type="project" value="TreeGrafter"/>
</dbReference>
<dbReference type="STRING" id="644282.Deba_2909"/>
<dbReference type="PANTHER" id="PTHR10992">
    <property type="entry name" value="METHYLESTERASE FAMILY MEMBER"/>
    <property type="match status" value="1"/>
</dbReference>
<dbReference type="Pfam" id="PF12697">
    <property type="entry name" value="Abhydrolase_6"/>
    <property type="match status" value="1"/>
</dbReference>
<dbReference type="KEGG" id="dbr:Deba_2909"/>
<name>E1QKQ3_DESB2</name>
<dbReference type="InterPro" id="IPR045889">
    <property type="entry name" value="MES/HNL"/>
</dbReference>
<dbReference type="HOGENOM" id="CLU_051715_0_1_7"/>
<dbReference type="GO" id="GO:0080030">
    <property type="term" value="F:methyl indole-3-acetate esterase activity"/>
    <property type="evidence" value="ECO:0007669"/>
    <property type="project" value="TreeGrafter"/>
</dbReference>
<keyword evidence="3" id="KW-1185">Reference proteome</keyword>
<evidence type="ECO:0000259" key="1">
    <source>
        <dbReference type="Pfam" id="PF12697"/>
    </source>
</evidence>
<organism evidence="2 3">
    <name type="scientific">Desulfarculus baarsii (strain ATCC 33931 / DSM 2075 / LMG 7858 / VKM B-1802 / 2st14)</name>
    <dbReference type="NCBI Taxonomy" id="644282"/>
    <lineage>
        <taxon>Bacteria</taxon>
        <taxon>Pseudomonadati</taxon>
        <taxon>Thermodesulfobacteriota</taxon>
        <taxon>Desulfarculia</taxon>
        <taxon>Desulfarculales</taxon>
        <taxon>Desulfarculaceae</taxon>
        <taxon>Desulfarculus</taxon>
    </lineage>
</organism>
<accession>E1QKQ3</accession>
<evidence type="ECO:0000313" key="2">
    <source>
        <dbReference type="EMBL" id="ADK86262.1"/>
    </source>
</evidence>
<protein>
    <submittedName>
        <fullName evidence="2">Alpha/beta hydrolase fold-containing protein</fullName>
    </submittedName>
</protein>
<dbReference type="EMBL" id="CP002085">
    <property type="protein sequence ID" value="ADK86262.1"/>
    <property type="molecule type" value="Genomic_DNA"/>
</dbReference>
<sequence length="262" mass="28170">MAGPFETTPPRTTCLNPSASGGDVLLVHGAWHGAWCWESLTPGLTATGWRVHLLDLPGHGADVWALPAMTSIKHYADYVGRCVEAIGAPALIGHSLGGWIVQKLLETRDLPAALICPLPGGGLPLLGLLRLMAAYPLATTGTFLGRPLRIADEAMARRLFHPRIPVAELRANLARMVAEPARVMIEMGLGLARARAAAGARPRLVIAAEDDFFIAASALERLARRMSARLALLPGYPHNPWVDDERGLVLQELQRFLAEAAK</sequence>
<dbReference type="SUPFAM" id="SSF53474">
    <property type="entry name" value="alpha/beta-Hydrolases"/>
    <property type="match status" value="1"/>
</dbReference>
<keyword evidence="2" id="KW-0378">Hydrolase</keyword>
<feature type="domain" description="AB hydrolase-1" evidence="1">
    <location>
        <begin position="24"/>
        <end position="244"/>
    </location>
</feature>
<dbReference type="Gene3D" id="3.40.50.1820">
    <property type="entry name" value="alpha/beta hydrolase"/>
    <property type="match status" value="1"/>
</dbReference>
<evidence type="ECO:0000313" key="3">
    <source>
        <dbReference type="Proteomes" id="UP000009047"/>
    </source>
</evidence>
<dbReference type="eggNOG" id="COG2267">
    <property type="taxonomic scope" value="Bacteria"/>
</dbReference>
<proteinExistence type="predicted"/>
<reference evidence="2 3" key="1">
    <citation type="journal article" date="2010" name="Stand. Genomic Sci.">
        <title>Complete genome sequence of Desulfarculus baarsii type strain (2st14).</title>
        <authorList>
            <person name="Sun H."/>
            <person name="Spring S."/>
            <person name="Lapidus A."/>
            <person name="Davenport K."/>
            <person name="Del Rio T.G."/>
            <person name="Tice H."/>
            <person name="Nolan M."/>
            <person name="Copeland A."/>
            <person name="Cheng J.F."/>
            <person name="Lucas S."/>
            <person name="Tapia R."/>
            <person name="Goodwin L."/>
            <person name="Pitluck S."/>
            <person name="Ivanova N."/>
            <person name="Pagani I."/>
            <person name="Mavromatis K."/>
            <person name="Ovchinnikova G."/>
            <person name="Pati A."/>
            <person name="Chen A."/>
            <person name="Palaniappan K."/>
            <person name="Hauser L."/>
            <person name="Chang Y.J."/>
            <person name="Jeffries C.D."/>
            <person name="Detter J.C."/>
            <person name="Han C."/>
            <person name="Rohde M."/>
            <person name="Brambilla E."/>
            <person name="Goker M."/>
            <person name="Woyke T."/>
            <person name="Bristow J."/>
            <person name="Eisen J.A."/>
            <person name="Markowitz V."/>
            <person name="Hugenholtz P."/>
            <person name="Kyrpides N.C."/>
            <person name="Klenk H.P."/>
            <person name="Land M."/>
        </authorList>
    </citation>
    <scope>NUCLEOTIDE SEQUENCE [LARGE SCALE GENOMIC DNA]</scope>
    <source>
        <strain evidence="3">ATCC 33931 / DSM 2075 / LMG 7858 / VKM B-1802 / 2st14</strain>
    </source>
</reference>